<sequence length="78" mass="8545">MLENPGGPAHVSSSRFLAVTPPGGSRFSTMLHLTLLFHLLAFSLADQSDHGGVLDPFEGLRLLTTKNEKLQLPRIRVH</sequence>
<evidence type="ECO:0000313" key="3">
    <source>
        <dbReference type="Proteomes" id="UP001482620"/>
    </source>
</evidence>
<feature type="signal peptide" evidence="1">
    <location>
        <begin position="1"/>
        <end position="45"/>
    </location>
</feature>
<keyword evidence="1" id="KW-0732">Signal</keyword>
<proteinExistence type="predicted"/>
<name>A0ABV0U9X1_9TELE</name>
<feature type="chain" id="PRO_5045138565" evidence="1">
    <location>
        <begin position="46"/>
        <end position="78"/>
    </location>
</feature>
<comment type="caution">
    <text evidence="2">The sequence shown here is derived from an EMBL/GenBank/DDBJ whole genome shotgun (WGS) entry which is preliminary data.</text>
</comment>
<dbReference type="EMBL" id="JAHRIQ010059492">
    <property type="protein sequence ID" value="MEQ2240623.1"/>
    <property type="molecule type" value="Genomic_DNA"/>
</dbReference>
<gene>
    <name evidence="2" type="ORF">ILYODFUR_016944</name>
</gene>
<protein>
    <submittedName>
        <fullName evidence="2">Uncharacterized protein</fullName>
    </submittedName>
</protein>
<reference evidence="2 3" key="1">
    <citation type="submission" date="2021-06" db="EMBL/GenBank/DDBJ databases">
        <authorList>
            <person name="Palmer J.M."/>
        </authorList>
    </citation>
    <scope>NUCLEOTIDE SEQUENCE [LARGE SCALE GENOMIC DNA]</scope>
    <source>
        <strain evidence="3">if_2019</strain>
        <tissue evidence="2">Muscle</tissue>
    </source>
</reference>
<accession>A0ABV0U9X1</accession>
<evidence type="ECO:0000313" key="2">
    <source>
        <dbReference type="EMBL" id="MEQ2240623.1"/>
    </source>
</evidence>
<evidence type="ECO:0000256" key="1">
    <source>
        <dbReference type="SAM" id="SignalP"/>
    </source>
</evidence>
<organism evidence="2 3">
    <name type="scientific">Ilyodon furcidens</name>
    <name type="common">goldbreast splitfin</name>
    <dbReference type="NCBI Taxonomy" id="33524"/>
    <lineage>
        <taxon>Eukaryota</taxon>
        <taxon>Metazoa</taxon>
        <taxon>Chordata</taxon>
        <taxon>Craniata</taxon>
        <taxon>Vertebrata</taxon>
        <taxon>Euteleostomi</taxon>
        <taxon>Actinopterygii</taxon>
        <taxon>Neopterygii</taxon>
        <taxon>Teleostei</taxon>
        <taxon>Neoteleostei</taxon>
        <taxon>Acanthomorphata</taxon>
        <taxon>Ovalentaria</taxon>
        <taxon>Atherinomorphae</taxon>
        <taxon>Cyprinodontiformes</taxon>
        <taxon>Goodeidae</taxon>
        <taxon>Ilyodon</taxon>
    </lineage>
</organism>
<keyword evidence="3" id="KW-1185">Reference proteome</keyword>
<dbReference type="Proteomes" id="UP001482620">
    <property type="component" value="Unassembled WGS sequence"/>
</dbReference>